<dbReference type="CDD" id="cd13959">
    <property type="entry name" value="PT_UbiA_COQ2"/>
    <property type="match status" value="1"/>
</dbReference>
<evidence type="ECO:0000256" key="6">
    <source>
        <dbReference type="ARBA" id="ARBA00022989"/>
    </source>
</evidence>
<protein>
    <recommendedName>
        <fullName evidence="8">4-hydroxybenzoate polyprenyltransferase, mitochondrial</fullName>
        <shortName evidence="8">4-HB polyprenyltransferase</shortName>
        <ecNumber evidence="8">2.5.1.39</ecNumber>
    </recommendedName>
    <alternativeName>
        <fullName evidence="8">Para-hydroxybenzoate--polyprenyltransferase</fullName>
        <shortName evidence="8">PHB:PPT</shortName>
        <shortName evidence="8">PHB:polyprenyltransferase</shortName>
    </alternativeName>
</protein>
<dbReference type="PANTHER" id="PTHR11048">
    <property type="entry name" value="PRENYLTRANSFERASES"/>
    <property type="match status" value="1"/>
</dbReference>
<dbReference type="Gene3D" id="1.20.120.1780">
    <property type="entry name" value="UbiA prenyltransferase"/>
    <property type="match status" value="1"/>
</dbReference>
<comment type="similarity">
    <text evidence="3 8">Belongs to the UbiA prenyltransferase family.</text>
</comment>
<feature type="transmembrane region" description="Helical" evidence="8">
    <location>
        <begin position="118"/>
        <end position="136"/>
    </location>
</feature>
<keyword evidence="7 8" id="KW-0472">Membrane</keyword>
<evidence type="ECO:0000313" key="10">
    <source>
        <dbReference type="Proteomes" id="UP001071777"/>
    </source>
</evidence>
<comment type="caution">
    <text evidence="9">The sequence shown here is derived from an EMBL/GenBank/DDBJ whole genome shotgun (WGS) entry which is preliminary data.</text>
</comment>
<comment type="catalytic activity">
    <reaction evidence="8">
        <text>an all-trans-polyprenyl diphosphate + 4-hydroxybenzoate = a 4-hydroxy-3-(all-trans-polyprenyl)benzoate + diphosphate</text>
        <dbReference type="Rhea" id="RHEA:44504"/>
        <dbReference type="Rhea" id="RHEA-COMP:9514"/>
        <dbReference type="Rhea" id="RHEA-COMP:9564"/>
        <dbReference type="ChEBI" id="CHEBI:17879"/>
        <dbReference type="ChEBI" id="CHEBI:33019"/>
        <dbReference type="ChEBI" id="CHEBI:58914"/>
        <dbReference type="ChEBI" id="CHEBI:78396"/>
        <dbReference type="EC" id="2.5.1.39"/>
    </reaction>
</comment>
<keyword evidence="8" id="KW-0414">Isoprene biosynthesis</keyword>
<keyword evidence="8" id="KW-0496">Mitochondrion</keyword>
<dbReference type="PANTHER" id="PTHR11048:SF28">
    <property type="entry name" value="4-HYDROXYBENZOATE POLYPRENYLTRANSFERASE, MITOCHONDRIAL"/>
    <property type="match status" value="1"/>
</dbReference>
<keyword evidence="4 8" id="KW-0808">Transferase</keyword>
<proteinExistence type="inferred from homology"/>
<comment type="cofactor">
    <cofactor evidence="1 8">
        <name>Mg(2+)</name>
        <dbReference type="ChEBI" id="CHEBI:18420"/>
    </cofactor>
</comment>
<feature type="transmembrane region" description="Helical" evidence="8">
    <location>
        <begin position="246"/>
        <end position="268"/>
    </location>
</feature>
<evidence type="ECO:0000256" key="2">
    <source>
        <dbReference type="ARBA" id="ARBA00004141"/>
    </source>
</evidence>
<feature type="transmembrane region" description="Helical" evidence="8">
    <location>
        <begin position="142"/>
        <end position="160"/>
    </location>
</feature>
<dbReference type="InterPro" id="IPR000537">
    <property type="entry name" value="UbiA_prenyltransferase"/>
</dbReference>
<evidence type="ECO:0000256" key="5">
    <source>
        <dbReference type="ARBA" id="ARBA00022692"/>
    </source>
</evidence>
<dbReference type="InterPro" id="IPR030470">
    <property type="entry name" value="UbiA_prenylTrfase_CS"/>
</dbReference>
<dbReference type="InterPro" id="IPR039653">
    <property type="entry name" value="Prenyltransferase"/>
</dbReference>
<feature type="transmembrane region" description="Helical" evidence="8">
    <location>
        <begin position="169"/>
        <end position="188"/>
    </location>
</feature>
<feature type="transmembrane region" description="Helical" evidence="8">
    <location>
        <begin position="51"/>
        <end position="70"/>
    </location>
</feature>
<keyword evidence="8" id="KW-0831">Ubiquinone biosynthesis</keyword>
<dbReference type="EC" id="2.5.1.39" evidence="8"/>
<dbReference type="Proteomes" id="UP001071777">
    <property type="component" value="Unassembled WGS sequence"/>
</dbReference>
<feature type="transmembrane region" description="Helical" evidence="8">
    <location>
        <begin position="300"/>
        <end position="319"/>
    </location>
</feature>
<dbReference type="EMBL" id="JAPCXB010000122">
    <property type="protein sequence ID" value="KAJ1607360.1"/>
    <property type="molecule type" value="Genomic_DNA"/>
</dbReference>
<evidence type="ECO:0000313" key="9">
    <source>
        <dbReference type="EMBL" id="KAJ1607360.1"/>
    </source>
</evidence>
<dbReference type="Pfam" id="PF01040">
    <property type="entry name" value="UbiA"/>
    <property type="match status" value="1"/>
</dbReference>
<comment type="subcellular location">
    <subcellularLocation>
        <location evidence="2">Membrane</location>
        <topology evidence="2">Multi-pass membrane protein</topology>
    </subcellularLocation>
    <subcellularLocation>
        <location evidence="8">Mitochondrion inner membrane</location>
        <topology evidence="8">Multi-pass membrane protein</topology>
        <orientation evidence="8">Matrix side</orientation>
    </subcellularLocation>
</comment>
<evidence type="ECO:0000256" key="8">
    <source>
        <dbReference type="HAMAP-Rule" id="MF_03189"/>
    </source>
</evidence>
<evidence type="ECO:0000256" key="4">
    <source>
        <dbReference type="ARBA" id="ARBA00022679"/>
    </source>
</evidence>
<sequence>MNSIRLNRKLISSDYLQKASSQVAFKKSFRCNKAVFERFVRLYRINNPNGFWLLFIPTFGGLSLASDSVLPKPGNAMLFALGSLAARSTGCVMNDLADRKFDSKVGRTKNRPLASGEITIPQVALLGSSAVSALILSRLNKYTIFLGIPSIFLMAAYPFMKRITHYPQLFLGFTFNWGILLAWTSVFGCINPYRNSWLCIISYYLSSVCWTVHYDTIYAHQDKLFDQRIGIYSTALRWNKLTRKRLFTNAMISGILASATGKFANLGLEYQISALMYTAHLFYQSKATNFLSEQDCMNQFIMSKYSGIILLLGITFSKYRAKKRHSDKKGTKILLKD</sequence>
<keyword evidence="6 8" id="KW-1133">Transmembrane helix</keyword>
<evidence type="ECO:0000256" key="1">
    <source>
        <dbReference type="ARBA" id="ARBA00001946"/>
    </source>
</evidence>
<organism evidence="9 10">
    <name type="scientific">Cryptosporidium canis</name>
    <dbReference type="NCBI Taxonomy" id="195482"/>
    <lineage>
        <taxon>Eukaryota</taxon>
        <taxon>Sar</taxon>
        <taxon>Alveolata</taxon>
        <taxon>Apicomplexa</taxon>
        <taxon>Conoidasida</taxon>
        <taxon>Coccidia</taxon>
        <taxon>Eucoccidiorida</taxon>
        <taxon>Eimeriorina</taxon>
        <taxon>Cryptosporidiidae</taxon>
        <taxon>Cryptosporidium</taxon>
    </lineage>
</organism>
<reference evidence="9" key="1">
    <citation type="submission" date="2022-10" db="EMBL/GenBank/DDBJ databases">
        <title>Adaptive evolution leads to modifications in subtelomeric GC content in a zoonotic Cryptosporidium species.</title>
        <authorList>
            <person name="Li J."/>
            <person name="Feng Y."/>
            <person name="Xiao L."/>
        </authorList>
    </citation>
    <scope>NUCLEOTIDE SEQUENCE</scope>
    <source>
        <strain evidence="9">25894</strain>
    </source>
</reference>
<keyword evidence="10" id="KW-1185">Reference proteome</keyword>
<accession>A0ABQ8P402</accession>
<dbReference type="Gene3D" id="1.10.357.140">
    <property type="entry name" value="UbiA prenyltransferase"/>
    <property type="match status" value="1"/>
</dbReference>
<comment type="function">
    <text evidence="8">Catalyzes the prenylation of para-hydroxybenzoate (PHB) with an all-trans polyprenyl group. Mediates the second step in the final reaction sequence of coenzyme Q (CoQ) biosynthesis, which is the condensation of the polyisoprenoid side chain with PHB, generating the first membrane-bound Q intermediate.</text>
</comment>
<gene>
    <name evidence="9" type="ORF">OJ252_2868</name>
</gene>
<dbReference type="PROSITE" id="PS00943">
    <property type="entry name" value="UBIA"/>
    <property type="match status" value="1"/>
</dbReference>
<dbReference type="InterPro" id="IPR006370">
    <property type="entry name" value="HB_polyprenyltransferase-like"/>
</dbReference>
<comment type="pathway">
    <text evidence="8">Cofactor biosynthesis; ubiquinone biosynthesis.</text>
</comment>
<keyword evidence="8" id="KW-0999">Mitochondrion inner membrane</keyword>
<dbReference type="InterPro" id="IPR044878">
    <property type="entry name" value="UbiA_sf"/>
</dbReference>
<keyword evidence="5 8" id="KW-0812">Transmembrane</keyword>
<name>A0ABQ8P402_9CRYT</name>
<evidence type="ECO:0000256" key="3">
    <source>
        <dbReference type="ARBA" id="ARBA00005985"/>
    </source>
</evidence>
<evidence type="ECO:0000256" key="7">
    <source>
        <dbReference type="ARBA" id="ARBA00023136"/>
    </source>
</evidence>
<dbReference type="HAMAP" id="MF_01635">
    <property type="entry name" value="UbiA"/>
    <property type="match status" value="1"/>
</dbReference>